<dbReference type="InterPro" id="IPR014729">
    <property type="entry name" value="Rossmann-like_a/b/a_fold"/>
</dbReference>
<comment type="subcellular location">
    <subcellularLocation>
        <location evidence="6">Cytoplasm</location>
    </subcellularLocation>
</comment>
<evidence type="ECO:0000256" key="1">
    <source>
        <dbReference type="ARBA" id="ARBA00022598"/>
    </source>
</evidence>
<dbReference type="InterPro" id="IPR011063">
    <property type="entry name" value="TilS/TtcA_N"/>
</dbReference>
<evidence type="ECO:0000313" key="9">
    <source>
        <dbReference type="Proteomes" id="UP000471435"/>
    </source>
</evidence>
<keyword evidence="4" id="KW-0067">ATP-binding</keyword>
<evidence type="ECO:0000256" key="6">
    <source>
        <dbReference type="HAMAP-Rule" id="MF_01161"/>
    </source>
</evidence>
<evidence type="ECO:0000259" key="7">
    <source>
        <dbReference type="Pfam" id="PF01171"/>
    </source>
</evidence>
<evidence type="ECO:0000313" key="8">
    <source>
        <dbReference type="EMBL" id="MXP47366.1"/>
    </source>
</evidence>
<proteinExistence type="inferred from homology"/>
<keyword evidence="3" id="KW-0547">Nucleotide-binding</keyword>
<dbReference type="InterPro" id="IPR012094">
    <property type="entry name" value="tRNA_Ile_lys_synt"/>
</dbReference>
<dbReference type="NCBIfam" id="TIGR02432">
    <property type="entry name" value="lysidine_TilS_N"/>
    <property type="match status" value="1"/>
</dbReference>
<dbReference type="OrthoDB" id="9807403at2"/>
<dbReference type="InterPro" id="IPR012795">
    <property type="entry name" value="tRNA_Ile_lys_synt_N"/>
</dbReference>
<comment type="similarity">
    <text evidence="6">Belongs to the tRNA(Ile)-lysidine synthase family.</text>
</comment>
<dbReference type="Proteomes" id="UP000471435">
    <property type="component" value="Unassembled WGS sequence"/>
</dbReference>
<dbReference type="HAMAP" id="MF_01161">
    <property type="entry name" value="tRNA_Ile_lys_synt"/>
    <property type="match status" value="1"/>
</dbReference>
<comment type="caution">
    <text evidence="8">The sequence shown here is derived from an EMBL/GenBank/DDBJ whole genome shotgun (WGS) entry which is preliminary data.</text>
</comment>
<evidence type="ECO:0000256" key="4">
    <source>
        <dbReference type="ARBA" id="ARBA00022840"/>
    </source>
</evidence>
<gene>
    <name evidence="6 8" type="primary">tilS</name>
    <name evidence="8" type="ORF">GRI43_08175</name>
</gene>
<dbReference type="GO" id="GO:0006400">
    <property type="term" value="P:tRNA modification"/>
    <property type="evidence" value="ECO:0007669"/>
    <property type="project" value="UniProtKB-UniRule"/>
</dbReference>
<dbReference type="Gene3D" id="3.40.50.620">
    <property type="entry name" value="HUPs"/>
    <property type="match status" value="1"/>
</dbReference>
<keyword evidence="1 6" id="KW-0436">Ligase</keyword>
<keyword evidence="2 6" id="KW-0819">tRNA processing</keyword>
<evidence type="ECO:0000256" key="3">
    <source>
        <dbReference type="ARBA" id="ARBA00022741"/>
    </source>
</evidence>
<comment type="function">
    <text evidence="6">Ligates lysine onto the cytidine present at position 34 of the AUA codon-specific tRNA(Ile) that contains the anticodon CAU, in an ATP-dependent manner. Cytidine is converted to lysidine, thus changing the amino acid specificity of the tRNA from methionine to isoleucine.</text>
</comment>
<dbReference type="CDD" id="cd01992">
    <property type="entry name" value="TilS_N"/>
    <property type="match status" value="1"/>
</dbReference>
<dbReference type="GO" id="GO:0005737">
    <property type="term" value="C:cytoplasm"/>
    <property type="evidence" value="ECO:0007669"/>
    <property type="project" value="UniProtKB-SubCell"/>
</dbReference>
<name>A0A6I4V2W9_9SPHN</name>
<dbReference type="GO" id="GO:0005524">
    <property type="term" value="F:ATP binding"/>
    <property type="evidence" value="ECO:0007669"/>
    <property type="project" value="UniProtKB-KW"/>
</dbReference>
<dbReference type="EC" id="6.3.4.19" evidence="6"/>
<reference evidence="8 9" key="1">
    <citation type="submission" date="2019-12" db="EMBL/GenBank/DDBJ databases">
        <title>Genomic-based taxomic classification of the family Erythrobacteraceae.</title>
        <authorList>
            <person name="Xu L."/>
        </authorList>
    </citation>
    <scope>NUCLEOTIDE SEQUENCE [LARGE SCALE GENOMIC DNA]</scope>
    <source>
        <strain evidence="8 9">SW-109</strain>
    </source>
</reference>
<dbReference type="AlphaFoldDB" id="A0A6I4V2W9"/>
<comment type="caution">
    <text evidence="6">Lacks conserved residue(s) required for the propagation of feature annotation.</text>
</comment>
<dbReference type="EMBL" id="WTYP01000001">
    <property type="protein sequence ID" value="MXP47366.1"/>
    <property type="molecule type" value="Genomic_DNA"/>
</dbReference>
<keyword evidence="6" id="KW-0963">Cytoplasm</keyword>
<dbReference type="SUPFAM" id="SSF52402">
    <property type="entry name" value="Adenine nucleotide alpha hydrolases-like"/>
    <property type="match status" value="1"/>
</dbReference>
<dbReference type="PANTHER" id="PTHR43033:SF5">
    <property type="entry name" value="TRNA(ILE)-LYSIDINE SYNTHETASE"/>
    <property type="match status" value="1"/>
</dbReference>
<accession>A0A6I4V2W9</accession>
<keyword evidence="9" id="KW-1185">Reference proteome</keyword>
<organism evidence="8 9">
    <name type="scientific">Pontixanthobacter luteolus</name>
    <dbReference type="NCBI Taxonomy" id="295089"/>
    <lineage>
        <taxon>Bacteria</taxon>
        <taxon>Pseudomonadati</taxon>
        <taxon>Pseudomonadota</taxon>
        <taxon>Alphaproteobacteria</taxon>
        <taxon>Sphingomonadales</taxon>
        <taxon>Erythrobacteraceae</taxon>
        <taxon>Pontixanthobacter</taxon>
    </lineage>
</organism>
<sequence length="288" mass="31263">MALLLLANAARPGMVEAATVDHRLREESAAEAAMVSELCKILGVPHRTLPVDVAAGNLQAEARNARYGALDRWLAEQDLPTLATAHHADDQVETFLMRLNRGSGVAGLSGIRPSGNVPGGSHRLIRPLLAWRKRELIELLENAGADFARDPSNRDQAFDRVKLRENLTDAGWLDIGAIARSVTHLAEADATIEWMAAHEWAGRVKRIGRKYVYRPAAPRTVRLRVVSRIIEELGGDLPGSGPRGSGIARLLDRLEAGEQANLAGVLASTVGDAWRFEPEPPRNTASQP</sequence>
<protein>
    <recommendedName>
        <fullName evidence="6">tRNA(Ile)-lysidine synthase</fullName>
        <ecNumber evidence="6">6.3.4.19</ecNumber>
    </recommendedName>
    <alternativeName>
        <fullName evidence="6">tRNA(Ile)-2-lysyl-cytidine synthase</fullName>
    </alternativeName>
    <alternativeName>
        <fullName evidence="6">tRNA(Ile)-lysidine synthetase</fullName>
    </alternativeName>
</protein>
<evidence type="ECO:0000256" key="2">
    <source>
        <dbReference type="ARBA" id="ARBA00022694"/>
    </source>
</evidence>
<dbReference type="GO" id="GO:0032267">
    <property type="term" value="F:tRNA(Ile)-lysidine synthase activity"/>
    <property type="evidence" value="ECO:0007669"/>
    <property type="project" value="UniProtKB-EC"/>
</dbReference>
<dbReference type="PANTHER" id="PTHR43033">
    <property type="entry name" value="TRNA(ILE)-LYSIDINE SYNTHASE-RELATED"/>
    <property type="match status" value="1"/>
</dbReference>
<comment type="catalytic activity">
    <reaction evidence="5 6">
        <text>cytidine(34) in tRNA(Ile2) + L-lysine + ATP = lysidine(34) in tRNA(Ile2) + AMP + diphosphate + H(+)</text>
        <dbReference type="Rhea" id="RHEA:43744"/>
        <dbReference type="Rhea" id="RHEA-COMP:10625"/>
        <dbReference type="Rhea" id="RHEA-COMP:10670"/>
        <dbReference type="ChEBI" id="CHEBI:15378"/>
        <dbReference type="ChEBI" id="CHEBI:30616"/>
        <dbReference type="ChEBI" id="CHEBI:32551"/>
        <dbReference type="ChEBI" id="CHEBI:33019"/>
        <dbReference type="ChEBI" id="CHEBI:82748"/>
        <dbReference type="ChEBI" id="CHEBI:83665"/>
        <dbReference type="ChEBI" id="CHEBI:456215"/>
        <dbReference type="EC" id="6.3.4.19"/>
    </reaction>
</comment>
<evidence type="ECO:0000256" key="5">
    <source>
        <dbReference type="ARBA" id="ARBA00048539"/>
    </source>
</evidence>
<dbReference type="Pfam" id="PF01171">
    <property type="entry name" value="ATP_bind_3"/>
    <property type="match status" value="1"/>
</dbReference>
<feature type="domain" description="tRNA(Ile)-lysidine/2-thiocytidine synthase N-terminal" evidence="7">
    <location>
        <begin position="3"/>
        <end position="165"/>
    </location>
</feature>